<dbReference type="GO" id="GO:0000976">
    <property type="term" value="F:transcription cis-regulatory region binding"/>
    <property type="evidence" value="ECO:0007669"/>
    <property type="project" value="TreeGrafter"/>
</dbReference>
<feature type="binding site" evidence="11">
    <location>
        <position position="105"/>
    </location>
    <ligand>
        <name>Zn(2+)</name>
        <dbReference type="ChEBI" id="CHEBI:29105"/>
    </ligand>
</feature>
<keyword evidence="6 11" id="KW-0862">Zinc</keyword>
<evidence type="ECO:0000256" key="10">
    <source>
        <dbReference type="ARBA" id="ARBA00023163"/>
    </source>
</evidence>
<evidence type="ECO:0000313" key="14">
    <source>
        <dbReference type="Proteomes" id="UP000198702"/>
    </source>
</evidence>
<comment type="caution">
    <text evidence="13">The sequence shown here is derived from an EMBL/GenBank/DDBJ whole genome shotgun (WGS) entry which is preliminary data.</text>
</comment>
<evidence type="ECO:0000256" key="6">
    <source>
        <dbReference type="ARBA" id="ARBA00022833"/>
    </source>
</evidence>
<keyword evidence="10" id="KW-0804">Transcription</keyword>
<dbReference type="RefSeq" id="WP_036272943.1">
    <property type="nucleotide sequence ID" value="NZ_BKAH01000005.1"/>
</dbReference>
<comment type="cofactor">
    <cofactor evidence="11">
        <name>Zn(2+)</name>
        <dbReference type="ChEBI" id="CHEBI:29105"/>
    </cofactor>
    <text evidence="11">Binds 1 zinc ion per subunit.</text>
</comment>
<evidence type="ECO:0000256" key="11">
    <source>
        <dbReference type="PIRSR" id="PIRSR602481-1"/>
    </source>
</evidence>
<reference evidence="13 15" key="2">
    <citation type="submission" date="2019-08" db="EMBL/GenBank/DDBJ databases">
        <authorList>
            <person name="Dong K."/>
        </authorList>
    </citation>
    <scope>NUCLEOTIDE SEQUENCE [LARGE SCALE GENOMIC DNA]</scope>
    <source>
        <strain evidence="13 15">K-1</strain>
    </source>
</reference>
<dbReference type="GO" id="GO:0003700">
    <property type="term" value="F:DNA-binding transcription factor activity"/>
    <property type="evidence" value="ECO:0007669"/>
    <property type="project" value="InterPro"/>
</dbReference>
<dbReference type="InterPro" id="IPR043135">
    <property type="entry name" value="Fur_C"/>
</dbReference>
<feature type="binding site" evidence="11">
    <location>
        <position position="145"/>
    </location>
    <ligand>
        <name>Zn(2+)</name>
        <dbReference type="ChEBI" id="CHEBI:29105"/>
    </ligand>
</feature>
<dbReference type="GO" id="GO:0008270">
    <property type="term" value="F:zinc ion binding"/>
    <property type="evidence" value="ECO:0007669"/>
    <property type="project" value="TreeGrafter"/>
</dbReference>
<dbReference type="InterPro" id="IPR036388">
    <property type="entry name" value="WH-like_DNA-bd_sf"/>
</dbReference>
<evidence type="ECO:0000256" key="5">
    <source>
        <dbReference type="ARBA" id="ARBA00022723"/>
    </source>
</evidence>
<dbReference type="GO" id="GO:0045892">
    <property type="term" value="P:negative regulation of DNA-templated transcription"/>
    <property type="evidence" value="ECO:0007669"/>
    <property type="project" value="TreeGrafter"/>
</dbReference>
<dbReference type="Gene3D" id="3.30.1490.190">
    <property type="match status" value="1"/>
</dbReference>
<keyword evidence="5 11" id="KW-0479">Metal-binding</keyword>
<dbReference type="CDD" id="cd07153">
    <property type="entry name" value="Fur_like"/>
    <property type="match status" value="1"/>
</dbReference>
<evidence type="ECO:0000256" key="1">
    <source>
        <dbReference type="ARBA" id="ARBA00004496"/>
    </source>
</evidence>
<keyword evidence="3" id="KW-0963">Cytoplasm</keyword>
<dbReference type="SUPFAM" id="SSF46785">
    <property type="entry name" value="Winged helix' DNA-binding domain"/>
    <property type="match status" value="1"/>
</dbReference>
<dbReference type="AlphaFoldDB" id="A0A5C8IBK4"/>
<dbReference type="OrthoDB" id="5242893at2"/>
<accession>A0A5C8IBK4</accession>
<feature type="binding site" evidence="11">
    <location>
        <position position="102"/>
    </location>
    <ligand>
        <name>Zn(2+)</name>
        <dbReference type="ChEBI" id="CHEBI:29105"/>
    </ligand>
</feature>
<keyword evidence="4" id="KW-0678">Repressor</keyword>
<dbReference type="Pfam" id="PF01475">
    <property type="entry name" value="FUR"/>
    <property type="match status" value="1"/>
</dbReference>
<keyword evidence="8" id="KW-0805">Transcription regulation</keyword>
<evidence type="ECO:0000256" key="8">
    <source>
        <dbReference type="ARBA" id="ARBA00023015"/>
    </source>
</evidence>
<dbReference type="GO" id="GO:1900376">
    <property type="term" value="P:regulation of secondary metabolite biosynthetic process"/>
    <property type="evidence" value="ECO:0007669"/>
    <property type="project" value="TreeGrafter"/>
</dbReference>
<feature type="binding site" evidence="11">
    <location>
        <position position="142"/>
    </location>
    <ligand>
        <name>Zn(2+)</name>
        <dbReference type="ChEBI" id="CHEBI:29105"/>
    </ligand>
</feature>
<evidence type="ECO:0000256" key="4">
    <source>
        <dbReference type="ARBA" id="ARBA00022491"/>
    </source>
</evidence>
<dbReference type="PANTHER" id="PTHR33202">
    <property type="entry name" value="ZINC UPTAKE REGULATION PROTEIN"/>
    <property type="match status" value="1"/>
</dbReference>
<comment type="subcellular location">
    <subcellularLocation>
        <location evidence="1">Cytoplasm</location>
    </subcellularLocation>
</comment>
<keyword evidence="9" id="KW-0238">DNA-binding</keyword>
<protein>
    <submittedName>
        <fullName evidence="12">Fur family transcriptional regulator, ferric uptake regulator</fullName>
    </submittedName>
    <submittedName>
        <fullName evidence="13">Transcriptional repressor</fullName>
    </submittedName>
</protein>
<evidence type="ECO:0000256" key="7">
    <source>
        <dbReference type="ARBA" id="ARBA00023004"/>
    </source>
</evidence>
<comment type="similarity">
    <text evidence="2">Belongs to the Fur family.</text>
</comment>
<dbReference type="EMBL" id="VRSX01000001">
    <property type="protein sequence ID" value="TXK15664.1"/>
    <property type="molecule type" value="Genomic_DNA"/>
</dbReference>
<reference evidence="12 14" key="1">
    <citation type="submission" date="2016-10" db="EMBL/GenBank/DDBJ databases">
        <authorList>
            <person name="Varghese N."/>
            <person name="Submissions S."/>
        </authorList>
    </citation>
    <scope>NUCLEOTIDE SEQUENCE [LARGE SCALE GENOMIC DNA]</scope>
    <source>
        <strain evidence="12 14">UNC380MFSha3.1</strain>
    </source>
</reference>
<evidence type="ECO:0000256" key="3">
    <source>
        <dbReference type="ARBA" id="ARBA00022490"/>
    </source>
</evidence>
<evidence type="ECO:0000313" key="12">
    <source>
        <dbReference type="EMBL" id="SFI63924.1"/>
    </source>
</evidence>
<evidence type="ECO:0000256" key="9">
    <source>
        <dbReference type="ARBA" id="ARBA00023125"/>
    </source>
</evidence>
<dbReference type="InterPro" id="IPR002481">
    <property type="entry name" value="FUR"/>
</dbReference>
<evidence type="ECO:0000256" key="2">
    <source>
        <dbReference type="ARBA" id="ARBA00007957"/>
    </source>
</evidence>
<dbReference type="GO" id="GO:0005737">
    <property type="term" value="C:cytoplasm"/>
    <property type="evidence" value="ECO:0007669"/>
    <property type="project" value="UniProtKB-SubCell"/>
</dbReference>
<dbReference type="Proteomes" id="UP000198702">
    <property type="component" value="Unassembled WGS sequence"/>
</dbReference>
<sequence>MSTTTVHSPARYPAAPEALREAGLRVTQSRTAVYDALAARPHASADALFADVGPRMPRLSRQSVYNALNDFADAGIVRRIEPAGQPMLFELRVSDNHHHLICTDCGAVADVDCAVGHAPCLTPSQDHGFAIASAEVTYWGLCSTCAAAA</sequence>
<dbReference type="InterPro" id="IPR036390">
    <property type="entry name" value="WH_DNA-bd_sf"/>
</dbReference>
<evidence type="ECO:0000313" key="15">
    <source>
        <dbReference type="Proteomes" id="UP000321949"/>
    </source>
</evidence>
<evidence type="ECO:0000313" key="13">
    <source>
        <dbReference type="EMBL" id="TXK15664.1"/>
    </source>
</evidence>
<keyword evidence="7" id="KW-0408">Iron</keyword>
<proteinExistence type="inferred from homology"/>
<gene>
    <name evidence="13" type="ORF">FVP74_04580</name>
    <name evidence="12" type="ORF">SAMN04487751_2432</name>
</gene>
<dbReference type="EMBL" id="FOQZ01000004">
    <property type="protein sequence ID" value="SFI63924.1"/>
    <property type="molecule type" value="Genomic_DNA"/>
</dbReference>
<keyword evidence="15" id="KW-1185">Reference proteome</keyword>
<dbReference type="PANTHER" id="PTHR33202:SF18">
    <property type="entry name" value="TRANSCRIPTIONAL REGULATOR FURA"/>
    <property type="match status" value="1"/>
</dbReference>
<dbReference type="Proteomes" id="UP000321949">
    <property type="component" value="Unassembled WGS sequence"/>
</dbReference>
<dbReference type="Gene3D" id="1.10.10.10">
    <property type="entry name" value="Winged helix-like DNA-binding domain superfamily/Winged helix DNA-binding domain"/>
    <property type="match status" value="1"/>
</dbReference>
<name>A0A5C8IBK4_9MICO</name>
<organism evidence="13 15">
    <name type="scientific">Microbacterium saccharophilum</name>
    <dbReference type="NCBI Taxonomy" id="1213358"/>
    <lineage>
        <taxon>Bacteria</taxon>
        <taxon>Bacillati</taxon>
        <taxon>Actinomycetota</taxon>
        <taxon>Actinomycetes</taxon>
        <taxon>Micrococcales</taxon>
        <taxon>Microbacteriaceae</taxon>
        <taxon>Microbacterium</taxon>
    </lineage>
</organism>